<feature type="transmembrane region" description="Helical" evidence="7">
    <location>
        <begin position="317"/>
        <end position="337"/>
    </location>
</feature>
<keyword evidence="5 7" id="KW-1133">Transmembrane helix</keyword>
<feature type="transmembrane region" description="Helical" evidence="7">
    <location>
        <begin position="358"/>
        <end position="375"/>
    </location>
</feature>
<evidence type="ECO:0000259" key="8">
    <source>
        <dbReference type="PROSITE" id="PS50850"/>
    </source>
</evidence>
<gene>
    <name evidence="9" type="ORF">ACFSF0_15530</name>
</gene>
<feature type="transmembrane region" description="Helical" evidence="7">
    <location>
        <begin position="381"/>
        <end position="402"/>
    </location>
</feature>
<dbReference type="PANTHER" id="PTHR42718:SF46">
    <property type="entry name" value="BLR6921 PROTEIN"/>
    <property type="match status" value="1"/>
</dbReference>
<feature type="transmembrane region" description="Helical" evidence="7">
    <location>
        <begin position="54"/>
        <end position="76"/>
    </location>
</feature>
<protein>
    <submittedName>
        <fullName evidence="9">CynX/NimT family MFS transporter</fullName>
    </submittedName>
</protein>
<feature type="transmembrane region" description="Helical" evidence="7">
    <location>
        <begin position="109"/>
        <end position="130"/>
    </location>
</feature>
<evidence type="ECO:0000313" key="9">
    <source>
        <dbReference type="EMBL" id="MFD1712022.1"/>
    </source>
</evidence>
<keyword evidence="10" id="KW-1185">Reference proteome</keyword>
<keyword evidence="3" id="KW-1003">Cell membrane</keyword>
<feature type="transmembrane region" description="Helical" evidence="7">
    <location>
        <begin position="173"/>
        <end position="192"/>
    </location>
</feature>
<dbReference type="Proteomes" id="UP001597304">
    <property type="component" value="Unassembled WGS sequence"/>
</dbReference>
<evidence type="ECO:0000256" key="7">
    <source>
        <dbReference type="SAM" id="Phobius"/>
    </source>
</evidence>
<dbReference type="Pfam" id="PF07690">
    <property type="entry name" value="MFS_1"/>
    <property type="match status" value="1"/>
</dbReference>
<feature type="transmembrane region" description="Helical" evidence="7">
    <location>
        <begin position="83"/>
        <end position="103"/>
    </location>
</feature>
<keyword evidence="6 7" id="KW-0472">Membrane</keyword>
<evidence type="ECO:0000256" key="4">
    <source>
        <dbReference type="ARBA" id="ARBA00022692"/>
    </source>
</evidence>
<dbReference type="SUPFAM" id="SSF103473">
    <property type="entry name" value="MFS general substrate transporter"/>
    <property type="match status" value="1"/>
</dbReference>
<feature type="domain" description="Major facilitator superfamily (MFS) profile" evidence="8">
    <location>
        <begin position="18"/>
        <end position="406"/>
    </location>
</feature>
<name>A0ABW4KVF7_9BURK</name>
<feature type="transmembrane region" description="Helical" evidence="7">
    <location>
        <begin position="256"/>
        <end position="276"/>
    </location>
</feature>
<feature type="transmembrane region" description="Helical" evidence="7">
    <location>
        <begin position="288"/>
        <end position="305"/>
    </location>
</feature>
<evidence type="ECO:0000256" key="3">
    <source>
        <dbReference type="ARBA" id="ARBA00022475"/>
    </source>
</evidence>
<keyword evidence="4 7" id="KW-0812">Transmembrane</keyword>
<reference evidence="10" key="1">
    <citation type="journal article" date="2019" name="Int. J. Syst. Evol. Microbiol.">
        <title>The Global Catalogue of Microorganisms (GCM) 10K type strain sequencing project: providing services to taxonomists for standard genome sequencing and annotation.</title>
        <authorList>
            <consortium name="The Broad Institute Genomics Platform"/>
            <consortium name="The Broad Institute Genome Sequencing Center for Infectious Disease"/>
            <person name="Wu L."/>
            <person name="Ma J."/>
        </authorList>
    </citation>
    <scope>NUCLEOTIDE SEQUENCE [LARGE SCALE GENOMIC DNA]</scope>
    <source>
        <strain evidence="10">LMG 29247</strain>
    </source>
</reference>
<proteinExistence type="predicted"/>
<dbReference type="InterPro" id="IPR020846">
    <property type="entry name" value="MFS_dom"/>
</dbReference>
<dbReference type="PANTHER" id="PTHR42718">
    <property type="entry name" value="MAJOR FACILITATOR SUPERFAMILY MULTIDRUG TRANSPORTER MFSC"/>
    <property type="match status" value="1"/>
</dbReference>
<evidence type="ECO:0000256" key="2">
    <source>
        <dbReference type="ARBA" id="ARBA00022448"/>
    </source>
</evidence>
<dbReference type="InterPro" id="IPR011701">
    <property type="entry name" value="MFS"/>
</dbReference>
<dbReference type="RefSeq" id="WP_147912384.1">
    <property type="nucleotide sequence ID" value="NZ_JBHUEJ010000036.1"/>
</dbReference>
<comment type="caution">
    <text evidence="9">The sequence shown here is derived from an EMBL/GenBank/DDBJ whole genome shotgun (WGS) entry which is preliminary data.</text>
</comment>
<dbReference type="Gene3D" id="1.20.1250.20">
    <property type="entry name" value="MFS general substrate transporter like domains"/>
    <property type="match status" value="1"/>
</dbReference>
<dbReference type="PROSITE" id="PS50850">
    <property type="entry name" value="MFS"/>
    <property type="match status" value="1"/>
</dbReference>
<feature type="transmembrane region" description="Helical" evidence="7">
    <location>
        <begin position="17"/>
        <end position="34"/>
    </location>
</feature>
<evidence type="ECO:0000256" key="6">
    <source>
        <dbReference type="ARBA" id="ARBA00023136"/>
    </source>
</evidence>
<feature type="transmembrane region" description="Helical" evidence="7">
    <location>
        <begin position="221"/>
        <end position="244"/>
    </location>
</feature>
<evidence type="ECO:0000256" key="5">
    <source>
        <dbReference type="ARBA" id="ARBA00022989"/>
    </source>
</evidence>
<dbReference type="InterPro" id="IPR036259">
    <property type="entry name" value="MFS_trans_sf"/>
</dbReference>
<accession>A0ABW4KVF7</accession>
<comment type="subcellular location">
    <subcellularLocation>
        <location evidence="1">Cell membrane</location>
        <topology evidence="1">Multi-pass membrane protein</topology>
    </subcellularLocation>
</comment>
<dbReference type="CDD" id="cd06174">
    <property type="entry name" value="MFS"/>
    <property type="match status" value="1"/>
</dbReference>
<keyword evidence="2" id="KW-0813">Transport</keyword>
<organism evidence="9 10">
    <name type="scientific">Ottowia flava</name>
    <dbReference type="NCBI Taxonomy" id="2675430"/>
    <lineage>
        <taxon>Bacteria</taxon>
        <taxon>Pseudomonadati</taxon>
        <taxon>Pseudomonadota</taxon>
        <taxon>Betaproteobacteria</taxon>
        <taxon>Burkholderiales</taxon>
        <taxon>Comamonadaceae</taxon>
        <taxon>Ottowia</taxon>
    </lineage>
</organism>
<feature type="transmembrane region" description="Helical" evidence="7">
    <location>
        <begin position="142"/>
        <end position="167"/>
    </location>
</feature>
<evidence type="ECO:0000313" key="10">
    <source>
        <dbReference type="Proteomes" id="UP001597304"/>
    </source>
</evidence>
<sequence length="408" mass="41189">MNSPAAASTGPSPRSSGAAWIVILAGVSAALHVGKLPPAIPALQAELGLTLVQAGFLLSLVQLATMALGIVAGLLADGIGLRRCVLIGLCVLVLAGAAGGFMHSATGLLVLRAVEGVGVLLVTVPAPSLVRRNVPPSQLTRMLGFWGAFMPFGTATALLLGPAVIPWGGWPGWWWLVSAFSLVMAIWVWRAVPADARASTGAPGGAGVPWPARLRSTVASVGPWLGALTFAVYSAQWLAVIGFLPSLYQQAGWGGARGAVLTAGVAGVNIIGNVLAGRLLARGVPAQRLLWAGFGAMALGAVLAFSDLTAGSAVLRYAGALLFSAIGGLIPGTLFGLAPRLAPGEHSIATTVGLMQQLSAVGQVGGPPLAAWLAGQVGGWQLTWAMTGACCVAGALLAALIGQRLRRS</sequence>
<dbReference type="EMBL" id="JBHUEJ010000036">
    <property type="protein sequence ID" value="MFD1712022.1"/>
    <property type="molecule type" value="Genomic_DNA"/>
</dbReference>
<evidence type="ECO:0000256" key="1">
    <source>
        <dbReference type="ARBA" id="ARBA00004651"/>
    </source>
</evidence>